<evidence type="ECO:0000256" key="3">
    <source>
        <dbReference type="ARBA" id="ARBA00022806"/>
    </source>
</evidence>
<dbReference type="GO" id="GO:0005524">
    <property type="term" value="F:ATP binding"/>
    <property type="evidence" value="ECO:0007669"/>
    <property type="project" value="UniProtKB-KW"/>
</dbReference>
<dbReference type="InterPro" id="IPR048333">
    <property type="entry name" value="HA2_WH"/>
</dbReference>
<dbReference type="PANTHER" id="PTHR43519">
    <property type="entry name" value="ATP-DEPENDENT RNA HELICASE HRPB"/>
    <property type="match status" value="1"/>
</dbReference>
<dbReference type="Pfam" id="PF08482">
    <property type="entry name" value="HrpB_C"/>
    <property type="match status" value="1"/>
</dbReference>
<dbReference type="Proteomes" id="UP000000925">
    <property type="component" value="Chromosome"/>
</dbReference>
<dbReference type="GO" id="GO:0003676">
    <property type="term" value="F:nucleic acid binding"/>
    <property type="evidence" value="ECO:0007669"/>
    <property type="project" value="InterPro"/>
</dbReference>
<dbReference type="PROSITE" id="PS51194">
    <property type="entry name" value="HELICASE_CTER"/>
    <property type="match status" value="1"/>
</dbReference>
<dbReference type="GO" id="GO:0004386">
    <property type="term" value="F:helicase activity"/>
    <property type="evidence" value="ECO:0007669"/>
    <property type="project" value="UniProtKB-KW"/>
</dbReference>
<dbReference type="PANTHER" id="PTHR43519:SF1">
    <property type="entry name" value="ATP-DEPENDENT RNA HELICASE HRPB"/>
    <property type="match status" value="1"/>
</dbReference>
<dbReference type="InterPro" id="IPR010225">
    <property type="entry name" value="HrpB"/>
</dbReference>
<dbReference type="InterPro" id="IPR014001">
    <property type="entry name" value="Helicase_ATP-bd"/>
</dbReference>
<dbReference type="InterPro" id="IPR007502">
    <property type="entry name" value="Helicase-assoc_dom"/>
</dbReference>
<dbReference type="PROSITE" id="PS51192">
    <property type="entry name" value="HELICASE_ATP_BIND_1"/>
    <property type="match status" value="1"/>
</dbReference>
<dbReference type="PIRSF" id="PIRSF005496">
    <property type="entry name" value="ATP_hel_hrpB"/>
    <property type="match status" value="1"/>
</dbReference>
<dbReference type="CDD" id="cd18791">
    <property type="entry name" value="SF2_C_RHA"/>
    <property type="match status" value="1"/>
</dbReference>
<dbReference type="InterPro" id="IPR013689">
    <property type="entry name" value="RNA_helicase_ATP-dep_HrpB_C"/>
</dbReference>
<dbReference type="FunFam" id="3.40.50.300:FF:002125">
    <property type="entry name" value="ATP-dependent helicase HrpB"/>
    <property type="match status" value="1"/>
</dbReference>
<evidence type="ECO:0000259" key="5">
    <source>
        <dbReference type="PROSITE" id="PS51192"/>
    </source>
</evidence>
<dbReference type="Pfam" id="PF04408">
    <property type="entry name" value="WHD_HA2"/>
    <property type="match status" value="1"/>
</dbReference>
<dbReference type="eggNOG" id="COG1643">
    <property type="taxonomic scope" value="Bacteria"/>
</dbReference>
<evidence type="ECO:0000313" key="8">
    <source>
        <dbReference type="Proteomes" id="UP000000925"/>
    </source>
</evidence>
<dbReference type="InterPro" id="IPR027417">
    <property type="entry name" value="P-loop_NTPase"/>
</dbReference>
<reference evidence="7 8" key="1">
    <citation type="journal article" date="2010" name="Stand. Genomic Sci.">
        <title>Complete genome sequence of Coraliomargarita akajimensis type strain (04OKA010-24).</title>
        <authorList>
            <person name="Mavromatis K."/>
            <person name="Abt B."/>
            <person name="Brambilla E."/>
            <person name="Lapidus A."/>
            <person name="Copeland A."/>
            <person name="Deshpande S."/>
            <person name="Nolan M."/>
            <person name="Lucas S."/>
            <person name="Tice H."/>
            <person name="Cheng J.F."/>
            <person name="Han C."/>
            <person name="Detter J.C."/>
            <person name="Woyke T."/>
            <person name="Goodwin L."/>
            <person name="Pitluck S."/>
            <person name="Held B."/>
            <person name="Brettin T."/>
            <person name="Tapia R."/>
            <person name="Ivanova N."/>
            <person name="Mikhailova N."/>
            <person name="Pati A."/>
            <person name="Liolios K."/>
            <person name="Chen A."/>
            <person name="Palaniappan K."/>
            <person name="Land M."/>
            <person name="Hauser L."/>
            <person name="Chang Y.J."/>
            <person name="Jeffries C.D."/>
            <person name="Rohde M."/>
            <person name="Goker M."/>
            <person name="Bristow J."/>
            <person name="Eisen J.A."/>
            <person name="Markowitz V."/>
            <person name="Hugenholtz P."/>
            <person name="Klenk H.P."/>
            <person name="Kyrpides N.C."/>
        </authorList>
    </citation>
    <scope>NUCLEOTIDE SEQUENCE [LARGE SCALE GENOMIC DNA]</scope>
    <source>
        <strain evidence="8">DSM 45221 / IAM 15411 / JCM 23193 / KCTC 12865</strain>
    </source>
</reference>
<dbReference type="GO" id="GO:0016787">
    <property type="term" value="F:hydrolase activity"/>
    <property type="evidence" value="ECO:0007669"/>
    <property type="project" value="UniProtKB-KW"/>
</dbReference>
<sequence>MSGAGQHLPIHEVADSILEGVRSTGRVVLSAPTGSGKSTQVPQILLNSGAIEGEIVVLQPRRLAARLLAKRVASERGCSLGDEVGYQIRFENVVSAATRIRFVTEAILLRQILRDPELSGVGAVVFDEFHERHLSSDISLAAALQSVQTLRPELKLVVMSATLEIEQLESYLQPCTRVEASGRMYPVEVSYAGAALGRHAAPVWERAALALRAHLRAHGTEAVGEVLVFMPGAFEIRQTIDAVSALPEAKDFEVLPLHGELPPDAQDRAVSRGGKPKIIVATNVAETSITIDGVALVIDGGLARVARYDARRGINSLLVEPISRASAQQRTGRAGRTGPGHCVRLWSEAEHAGRPEQESSEVKRVDLSETVLMLAAHGIHDLPRFPWFEAPEARSLERASLLLNDLGAIDSEGRITELGGQMGRMPLHPRYARLLLEGSRRGVLEQAALICALSQGRSVYRAAREDRVRRAQIRQIEDSVDERSDFFVQIRAWELARDLRYDLRSCMDLGIHAGAARQAGDVARQLLRMGQQACTDSAPAADDASTELLRCILAAFSDHLCRRNDGGTRRCKMVHGRSGELRRESLVQSELFVAAEIEEREVRGEVTVLLGLVTAVDLAWLDELFADGFCSGAMAVYDEKSRRVEFREEQRFRDLVLKSADRGQPDLDQAAELLAGEVLAGRLNLKNWDSVVENWIQRVNFVATHCPETEVEVIDDEARQLLTEQICYGAQSYKEIKDRPVLSVVKEWISPEQQYYIDRYAPSEIDLPRRKRPVKVRYESDGRAFIASKLQDFYDVRGDDLRLANGAVKPLIELLAPNGRPAHLTADLDGFWEGAYQHVRKDLAGRYPKHEWR</sequence>
<dbReference type="InterPro" id="IPR011545">
    <property type="entry name" value="DEAD/DEAH_box_helicase_dom"/>
</dbReference>
<keyword evidence="1" id="KW-0547">Nucleotide-binding</keyword>
<dbReference type="HOGENOM" id="CLU_001832_5_6_0"/>
<dbReference type="SUPFAM" id="SSF52540">
    <property type="entry name" value="P-loop containing nucleoside triphosphate hydrolases"/>
    <property type="match status" value="1"/>
</dbReference>
<dbReference type="AlphaFoldDB" id="D5EQX3"/>
<keyword evidence="3 7" id="KW-0347">Helicase</keyword>
<dbReference type="CDD" id="cd17917">
    <property type="entry name" value="DEXHc_RHA-like"/>
    <property type="match status" value="1"/>
</dbReference>
<dbReference type="EMBL" id="CP001998">
    <property type="protein sequence ID" value="ADE53966.1"/>
    <property type="molecule type" value="Genomic_DNA"/>
</dbReference>
<organism evidence="7 8">
    <name type="scientific">Coraliomargarita akajimensis (strain DSM 45221 / IAM 15411 / JCM 23193 / KCTC 12865 / 04OKA010-24)</name>
    <dbReference type="NCBI Taxonomy" id="583355"/>
    <lineage>
        <taxon>Bacteria</taxon>
        <taxon>Pseudomonadati</taxon>
        <taxon>Verrucomicrobiota</taxon>
        <taxon>Opitutia</taxon>
        <taxon>Puniceicoccales</taxon>
        <taxon>Coraliomargaritaceae</taxon>
        <taxon>Coraliomargarita</taxon>
    </lineage>
</organism>
<dbReference type="OrthoDB" id="9808833at2"/>
<dbReference type="NCBIfam" id="TIGR01970">
    <property type="entry name" value="DEAH_box_HrpB"/>
    <property type="match status" value="1"/>
</dbReference>
<gene>
    <name evidence="7" type="ordered locus">Caka_0944</name>
</gene>
<dbReference type="SMART" id="SM00847">
    <property type="entry name" value="HA2"/>
    <property type="match status" value="1"/>
</dbReference>
<proteinExistence type="predicted"/>
<dbReference type="Pfam" id="PF00270">
    <property type="entry name" value="DEAD"/>
    <property type="match status" value="1"/>
</dbReference>
<keyword evidence="8" id="KW-1185">Reference proteome</keyword>
<evidence type="ECO:0000313" key="7">
    <source>
        <dbReference type="EMBL" id="ADE53966.1"/>
    </source>
</evidence>
<feature type="domain" description="Helicase ATP-binding" evidence="5">
    <location>
        <begin position="18"/>
        <end position="181"/>
    </location>
</feature>
<evidence type="ECO:0000256" key="1">
    <source>
        <dbReference type="ARBA" id="ARBA00022741"/>
    </source>
</evidence>
<dbReference type="STRING" id="583355.Caka_0944"/>
<protein>
    <submittedName>
        <fullName evidence="7">Helicase ATP-dependent domain protein</fullName>
    </submittedName>
</protein>
<keyword evidence="4" id="KW-0067">ATP-binding</keyword>
<keyword evidence="2" id="KW-0378">Hydrolase</keyword>
<dbReference type="Pfam" id="PF00271">
    <property type="entry name" value="Helicase_C"/>
    <property type="match status" value="1"/>
</dbReference>
<feature type="domain" description="Helicase C-terminal" evidence="6">
    <location>
        <begin position="210"/>
        <end position="378"/>
    </location>
</feature>
<dbReference type="InterPro" id="IPR001650">
    <property type="entry name" value="Helicase_C-like"/>
</dbReference>
<dbReference type="Gene3D" id="1.20.120.1080">
    <property type="match status" value="1"/>
</dbReference>
<dbReference type="Gene3D" id="3.40.50.300">
    <property type="entry name" value="P-loop containing nucleotide triphosphate hydrolases"/>
    <property type="match status" value="2"/>
</dbReference>
<name>D5EQX3_CORAD</name>
<dbReference type="RefSeq" id="WP_013042690.1">
    <property type="nucleotide sequence ID" value="NC_014008.1"/>
</dbReference>
<accession>D5EQX3</accession>
<dbReference type="SMART" id="SM00490">
    <property type="entry name" value="HELICc"/>
    <property type="match status" value="1"/>
</dbReference>
<evidence type="ECO:0000259" key="6">
    <source>
        <dbReference type="PROSITE" id="PS51194"/>
    </source>
</evidence>
<dbReference type="KEGG" id="caa:Caka_0944"/>
<evidence type="ECO:0000256" key="2">
    <source>
        <dbReference type="ARBA" id="ARBA00022801"/>
    </source>
</evidence>
<evidence type="ECO:0000256" key="4">
    <source>
        <dbReference type="ARBA" id="ARBA00022840"/>
    </source>
</evidence>
<dbReference type="SMART" id="SM00487">
    <property type="entry name" value="DEXDc"/>
    <property type="match status" value="1"/>
</dbReference>